<dbReference type="PANTHER" id="PTHR43639">
    <property type="entry name" value="OXIDOREDUCTASE, SHORT-CHAIN DEHYDROGENASE/REDUCTASE FAMILY (AFU_ORTHOLOGUE AFUA_5G02870)"/>
    <property type="match status" value="1"/>
</dbReference>
<proteinExistence type="inferred from homology"/>
<keyword evidence="4" id="KW-1185">Reference proteome</keyword>
<protein>
    <submittedName>
        <fullName evidence="3">3-oxoacyl-[acyl-carrier-protein] reductase FabG</fullName>
        <ecNumber evidence="3">1.1.1.100</ecNumber>
    </submittedName>
</protein>
<sequence length="223" mass="24426">MKISGSTIAICAAGSEMGQMIAHYFAQAGATVVLIQEQAVNPCELTQGIVESDFYQLQFDPQNEQSSRKIFEQIYELIGPVDIFINYWAAAAQMNLMSDDAMTQLSGAMNHVVSRLTVLGREAAKQMQLGQGGVIINMTAPEENGVVSLDSTRAIIDGFTQTWAKELSPFNIRVGGVVPVQAKRTAGLYKPVCPQELVRSAEYIVENDYFSGRLLEAEMSMVF</sequence>
<keyword evidence="2 3" id="KW-0560">Oxidoreductase</keyword>
<dbReference type="RefSeq" id="WP_237465666.1">
    <property type="nucleotide sequence ID" value="NZ_CAKLDI010000001.1"/>
</dbReference>
<dbReference type="Proteomes" id="UP000838672">
    <property type="component" value="Unassembled WGS sequence"/>
</dbReference>
<comment type="caution">
    <text evidence="3">The sequence shown here is derived from an EMBL/GenBank/DDBJ whole genome shotgun (WGS) entry which is preliminary data.</text>
</comment>
<dbReference type="EC" id="1.1.1.100" evidence="3"/>
<evidence type="ECO:0000313" key="3">
    <source>
        <dbReference type="EMBL" id="CAH0533307.1"/>
    </source>
</evidence>
<organism evidence="3 4">
    <name type="scientific">Vibrio stylophorae</name>
    <dbReference type="NCBI Taxonomy" id="659351"/>
    <lineage>
        <taxon>Bacteria</taxon>
        <taxon>Pseudomonadati</taxon>
        <taxon>Pseudomonadota</taxon>
        <taxon>Gammaproteobacteria</taxon>
        <taxon>Vibrionales</taxon>
        <taxon>Vibrionaceae</taxon>
        <taxon>Vibrio</taxon>
    </lineage>
</organism>
<comment type="similarity">
    <text evidence="1">Belongs to the short-chain dehydrogenases/reductases (SDR) family.</text>
</comment>
<dbReference type="Gene3D" id="3.40.50.720">
    <property type="entry name" value="NAD(P)-binding Rossmann-like Domain"/>
    <property type="match status" value="1"/>
</dbReference>
<dbReference type="CDD" id="cd05233">
    <property type="entry name" value="SDR_c"/>
    <property type="match status" value="1"/>
</dbReference>
<evidence type="ECO:0000256" key="1">
    <source>
        <dbReference type="ARBA" id="ARBA00006484"/>
    </source>
</evidence>
<reference evidence="3" key="1">
    <citation type="submission" date="2021-11" db="EMBL/GenBank/DDBJ databases">
        <authorList>
            <person name="Rodrigo-Torres L."/>
            <person name="Arahal R. D."/>
            <person name="Lucena T."/>
        </authorList>
    </citation>
    <scope>NUCLEOTIDE SEQUENCE</scope>
    <source>
        <strain evidence="3">CECT 7929</strain>
    </source>
</reference>
<dbReference type="GO" id="GO:0004316">
    <property type="term" value="F:3-oxoacyl-[acyl-carrier-protein] reductase (NADPH) activity"/>
    <property type="evidence" value="ECO:0007669"/>
    <property type="project" value="UniProtKB-EC"/>
</dbReference>
<dbReference type="SUPFAM" id="SSF51735">
    <property type="entry name" value="NAD(P)-binding Rossmann-fold domains"/>
    <property type="match status" value="1"/>
</dbReference>
<evidence type="ECO:0000313" key="4">
    <source>
        <dbReference type="Proteomes" id="UP000838672"/>
    </source>
</evidence>
<dbReference type="InterPro" id="IPR002347">
    <property type="entry name" value="SDR_fam"/>
</dbReference>
<dbReference type="PANTHER" id="PTHR43639:SF1">
    <property type="entry name" value="SHORT-CHAIN DEHYDROGENASE_REDUCTASE FAMILY PROTEIN"/>
    <property type="match status" value="1"/>
</dbReference>
<name>A0ABM8ZT17_9VIBR</name>
<gene>
    <name evidence="3" type="primary">fabG_2</name>
    <name evidence="3" type="ORF">VST7929_01171</name>
</gene>
<evidence type="ECO:0000256" key="2">
    <source>
        <dbReference type="ARBA" id="ARBA00023002"/>
    </source>
</evidence>
<accession>A0ABM8ZT17</accession>
<dbReference type="InterPro" id="IPR036291">
    <property type="entry name" value="NAD(P)-bd_dom_sf"/>
</dbReference>
<dbReference type="EMBL" id="CAKLDI010000001">
    <property type="protein sequence ID" value="CAH0533307.1"/>
    <property type="molecule type" value="Genomic_DNA"/>
</dbReference>
<dbReference type="Pfam" id="PF00106">
    <property type="entry name" value="adh_short"/>
    <property type="match status" value="1"/>
</dbReference>